<evidence type="ECO:0000313" key="1">
    <source>
        <dbReference type="EMBL" id="RON17470.1"/>
    </source>
</evidence>
<dbReference type="RefSeq" id="WP_123357528.1">
    <property type="nucleotide sequence ID" value="NZ_MOBM01000010.1"/>
</dbReference>
<organism evidence="1 2">
    <name type="scientific">Pseudomonas frederiksbergensis</name>
    <dbReference type="NCBI Taxonomy" id="104087"/>
    <lineage>
        <taxon>Bacteria</taxon>
        <taxon>Pseudomonadati</taxon>
        <taxon>Pseudomonadota</taxon>
        <taxon>Gammaproteobacteria</taxon>
        <taxon>Pseudomonadales</taxon>
        <taxon>Pseudomonadaceae</taxon>
        <taxon>Pseudomonas</taxon>
    </lineage>
</organism>
<gene>
    <name evidence="1" type="ORF">BK662_07000</name>
</gene>
<dbReference type="AlphaFoldDB" id="A0A423HW71"/>
<evidence type="ECO:0000313" key="2">
    <source>
        <dbReference type="Proteomes" id="UP000284002"/>
    </source>
</evidence>
<sequence>MHPAILYLDQVELLPLPEDFAPTGDAASRYQQRLDRIGQQRAQGNASGFVAVARQADGVDYWDGE</sequence>
<proteinExistence type="predicted"/>
<reference evidence="1 2" key="1">
    <citation type="submission" date="2016-10" db="EMBL/GenBank/DDBJ databases">
        <title>Comparative genome analysis of multiple Pseudomonas spp. focuses on biocontrol and plant growth promoting traits.</title>
        <authorList>
            <person name="Tao X.-Y."/>
            <person name="Taylor C.G."/>
        </authorList>
    </citation>
    <scope>NUCLEOTIDE SEQUENCE [LARGE SCALE GENOMIC DNA]</scope>
    <source>
        <strain evidence="1 2">36C6</strain>
    </source>
</reference>
<dbReference type="EMBL" id="MOBM01000010">
    <property type="protein sequence ID" value="RON17470.1"/>
    <property type="molecule type" value="Genomic_DNA"/>
</dbReference>
<comment type="caution">
    <text evidence="1">The sequence shown here is derived from an EMBL/GenBank/DDBJ whole genome shotgun (WGS) entry which is preliminary data.</text>
</comment>
<protein>
    <submittedName>
        <fullName evidence="1">Uncharacterized protein</fullName>
    </submittedName>
</protein>
<accession>A0A423HW71</accession>
<name>A0A423HW71_9PSED</name>
<dbReference type="Proteomes" id="UP000284002">
    <property type="component" value="Unassembled WGS sequence"/>
</dbReference>